<keyword evidence="18" id="KW-1185">Reference proteome</keyword>
<evidence type="ECO:0000256" key="10">
    <source>
        <dbReference type="ARBA" id="ARBA00022777"/>
    </source>
</evidence>
<dbReference type="Proteomes" id="UP001431449">
    <property type="component" value="Unassembled WGS sequence"/>
</dbReference>
<evidence type="ECO:0000256" key="13">
    <source>
        <dbReference type="ARBA" id="ARBA00022993"/>
    </source>
</evidence>
<comment type="caution">
    <text evidence="16">Lacks conserved residue(s) required for the propagation of feature annotation.</text>
</comment>
<evidence type="ECO:0000256" key="12">
    <source>
        <dbReference type="ARBA" id="ARBA00022958"/>
    </source>
</evidence>
<dbReference type="GO" id="GO:0016301">
    <property type="term" value="F:kinase activity"/>
    <property type="evidence" value="ECO:0007669"/>
    <property type="project" value="UniProtKB-KW"/>
</dbReference>
<evidence type="ECO:0000256" key="14">
    <source>
        <dbReference type="ARBA" id="ARBA00038036"/>
    </source>
</evidence>
<dbReference type="Gene3D" id="3.30.420.40">
    <property type="match status" value="2"/>
</dbReference>
<organism evidence="17 18">
    <name type="scientific">Pseudomarimonas salicorniae</name>
    <dbReference type="NCBI Taxonomy" id="2933270"/>
    <lineage>
        <taxon>Bacteria</taxon>
        <taxon>Pseudomonadati</taxon>
        <taxon>Pseudomonadota</taxon>
        <taxon>Gammaproteobacteria</taxon>
        <taxon>Lysobacterales</taxon>
        <taxon>Lysobacteraceae</taxon>
        <taxon>Pseudomarimonas</taxon>
    </lineage>
</organism>
<dbReference type="EMBL" id="JALNMH010000001">
    <property type="protein sequence ID" value="MCK7592228.1"/>
    <property type="molecule type" value="Genomic_DNA"/>
</dbReference>
<keyword evidence="10 16" id="KW-0418">Kinase</keyword>
<keyword evidence="12 16" id="KW-0630">Potassium</keyword>
<evidence type="ECO:0000256" key="15">
    <source>
        <dbReference type="ARBA" id="ARBA00040883"/>
    </source>
</evidence>
<evidence type="ECO:0000256" key="5">
    <source>
        <dbReference type="ARBA" id="ARBA00011738"/>
    </source>
</evidence>
<dbReference type="InterPro" id="IPR043129">
    <property type="entry name" value="ATPase_NBD"/>
</dbReference>
<feature type="binding site" evidence="16">
    <location>
        <position position="130"/>
    </location>
    <ligand>
        <name>ATP</name>
        <dbReference type="ChEBI" id="CHEBI:30616"/>
    </ligand>
</feature>
<keyword evidence="13 16" id="KW-0173">Coenzyme A biosynthesis</keyword>
<accession>A0ABT0GCS3</accession>
<comment type="caution">
    <text evidence="17">The sequence shown here is derived from an EMBL/GenBank/DDBJ whole genome shotgun (WGS) entry which is preliminary data.</text>
</comment>
<comment type="subunit">
    <text evidence="5 16">Homodimer.</text>
</comment>
<dbReference type="EC" id="2.7.1.33" evidence="6 16"/>
<dbReference type="InterPro" id="IPR004619">
    <property type="entry name" value="Type_III_PanK"/>
</dbReference>
<evidence type="ECO:0000313" key="17">
    <source>
        <dbReference type="EMBL" id="MCK7592228.1"/>
    </source>
</evidence>
<dbReference type="Pfam" id="PF03309">
    <property type="entry name" value="Pan_kinase"/>
    <property type="match status" value="1"/>
</dbReference>
<dbReference type="SUPFAM" id="SSF53067">
    <property type="entry name" value="Actin-like ATPase domain"/>
    <property type="match status" value="2"/>
</dbReference>
<keyword evidence="9 16" id="KW-0547">Nucleotide-binding</keyword>
<name>A0ABT0GCS3_9GAMM</name>
<evidence type="ECO:0000256" key="7">
    <source>
        <dbReference type="ARBA" id="ARBA00022490"/>
    </source>
</evidence>
<evidence type="ECO:0000256" key="9">
    <source>
        <dbReference type="ARBA" id="ARBA00022741"/>
    </source>
</evidence>
<comment type="cofactor">
    <cofactor evidence="2">
        <name>K(+)</name>
        <dbReference type="ChEBI" id="CHEBI:29103"/>
    </cofactor>
</comment>
<comment type="function">
    <text evidence="16">Catalyzes the phosphorylation of pantothenate (Pan), the first step in CoA biosynthesis.</text>
</comment>
<feature type="binding site" evidence="16">
    <location>
        <position position="180"/>
    </location>
    <ligand>
        <name>substrate</name>
    </ligand>
</feature>
<evidence type="ECO:0000256" key="8">
    <source>
        <dbReference type="ARBA" id="ARBA00022679"/>
    </source>
</evidence>
<dbReference type="NCBIfam" id="TIGR00671">
    <property type="entry name" value="baf"/>
    <property type="match status" value="1"/>
</dbReference>
<feature type="binding site" evidence="16">
    <location>
        <position position="98"/>
    </location>
    <ligand>
        <name>substrate</name>
    </ligand>
</feature>
<evidence type="ECO:0000256" key="11">
    <source>
        <dbReference type="ARBA" id="ARBA00022840"/>
    </source>
</evidence>
<dbReference type="PANTHER" id="PTHR34265">
    <property type="entry name" value="TYPE III PANTOTHENATE KINASE"/>
    <property type="match status" value="1"/>
</dbReference>
<gene>
    <name evidence="16" type="primary">coaX</name>
    <name evidence="17" type="ORF">M0G41_00935</name>
</gene>
<evidence type="ECO:0000256" key="3">
    <source>
        <dbReference type="ARBA" id="ARBA00004496"/>
    </source>
</evidence>
<reference evidence="17" key="1">
    <citation type="submission" date="2022-04" db="EMBL/GenBank/DDBJ databases">
        <title>Lysobacter sp. CAU 1642 isolated from sea sand.</title>
        <authorList>
            <person name="Kim W."/>
        </authorList>
    </citation>
    <scope>NUCLEOTIDE SEQUENCE</scope>
    <source>
        <strain evidence="17">CAU 1642</strain>
    </source>
</reference>
<comment type="pathway">
    <text evidence="4 16">Cofactor biosynthesis; coenzyme A biosynthesis; CoA from (R)-pantothenate: step 1/5.</text>
</comment>
<feature type="active site" description="Proton acceptor" evidence="16">
    <location>
        <position position="107"/>
    </location>
</feature>
<evidence type="ECO:0000313" key="18">
    <source>
        <dbReference type="Proteomes" id="UP001431449"/>
    </source>
</evidence>
<evidence type="ECO:0000256" key="6">
    <source>
        <dbReference type="ARBA" id="ARBA00012102"/>
    </source>
</evidence>
<feature type="binding site" evidence="16">
    <location>
        <begin position="10"/>
        <end position="17"/>
    </location>
    <ligand>
        <name>ATP</name>
        <dbReference type="ChEBI" id="CHEBI:30616"/>
    </ligand>
</feature>
<comment type="cofactor">
    <cofactor evidence="16">
        <name>NH4(+)</name>
        <dbReference type="ChEBI" id="CHEBI:28938"/>
    </cofactor>
    <cofactor evidence="16">
        <name>K(+)</name>
        <dbReference type="ChEBI" id="CHEBI:29103"/>
    </cofactor>
    <text evidence="16">A monovalent cation. Ammonium or potassium.</text>
</comment>
<comment type="catalytic activity">
    <reaction evidence="1 16">
        <text>(R)-pantothenate + ATP = (R)-4'-phosphopantothenate + ADP + H(+)</text>
        <dbReference type="Rhea" id="RHEA:16373"/>
        <dbReference type="ChEBI" id="CHEBI:10986"/>
        <dbReference type="ChEBI" id="CHEBI:15378"/>
        <dbReference type="ChEBI" id="CHEBI:29032"/>
        <dbReference type="ChEBI" id="CHEBI:30616"/>
        <dbReference type="ChEBI" id="CHEBI:456216"/>
        <dbReference type="EC" id="2.7.1.33"/>
    </reaction>
</comment>
<comment type="similarity">
    <text evidence="14 16">Belongs to the type III pantothenate kinase family.</text>
</comment>
<feature type="binding site" evidence="16">
    <location>
        <begin position="105"/>
        <end position="108"/>
    </location>
    <ligand>
        <name>substrate</name>
    </ligand>
</feature>
<sequence>MSPASALLFDLGNTRIKAALGVGDRLQGQAAFAFADADCWERVGDWLDAHAGRAAAARLACVTRPARRTRLRGLLRQRGLAVHEAGPPASDDLLQLAYPKPERMGVDRWLALRALRRRLDGGFVLACCGSALTVDTVSASGRHLGGVIAPAPERALEALRRRARHLPEPDGPVTPFAIDTGSALRSGALLAAQGLIEHVLHAAETELGAPLRLVLAGGGAAALLPGLQARASLREHAVLEGLADWAAGQLLPGPA</sequence>
<dbReference type="PANTHER" id="PTHR34265:SF1">
    <property type="entry name" value="TYPE III PANTOTHENATE KINASE"/>
    <property type="match status" value="1"/>
</dbReference>
<keyword evidence="8 16" id="KW-0808">Transferase</keyword>
<evidence type="ECO:0000256" key="1">
    <source>
        <dbReference type="ARBA" id="ARBA00001206"/>
    </source>
</evidence>
<keyword evidence="7 16" id="KW-0963">Cytoplasm</keyword>
<protein>
    <recommendedName>
        <fullName evidence="15 16">Type III pantothenate kinase</fullName>
        <ecNumber evidence="6 16">2.7.1.33</ecNumber>
    </recommendedName>
    <alternativeName>
        <fullName evidence="16">PanK-III</fullName>
    </alternativeName>
    <alternativeName>
        <fullName evidence="16">Pantothenic acid kinase</fullName>
    </alternativeName>
</protein>
<evidence type="ECO:0000256" key="2">
    <source>
        <dbReference type="ARBA" id="ARBA00001958"/>
    </source>
</evidence>
<keyword evidence="11 16" id="KW-0067">ATP-binding</keyword>
<evidence type="ECO:0000256" key="4">
    <source>
        <dbReference type="ARBA" id="ARBA00005225"/>
    </source>
</evidence>
<dbReference type="RefSeq" id="WP_248204271.1">
    <property type="nucleotide sequence ID" value="NZ_JALNMH010000001.1"/>
</dbReference>
<proteinExistence type="inferred from homology"/>
<evidence type="ECO:0000256" key="16">
    <source>
        <dbReference type="HAMAP-Rule" id="MF_01274"/>
    </source>
</evidence>
<dbReference type="HAMAP" id="MF_01274">
    <property type="entry name" value="Pantothen_kinase_3"/>
    <property type="match status" value="1"/>
</dbReference>
<comment type="subcellular location">
    <subcellularLocation>
        <location evidence="3 16">Cytoplasm</location>
    </subcellularLocation>
</comment>